<evidence type="ECO:0000313" key="3">
    <source>
        <dbReference type="Proteomes" id="UP001589750"/>
    </source>
</evidence>
<proteinExistence type="predicted"/>
<evidence type="ECO:0000256" key="1">
    <source>
        <dbReference type="SAM" id="Phobius"/>
    </source>
</evidence>
<dbReference type="Pfam" id="PF06210">
    <property type="entry name" value="DUF1003"/>
    <property type="match status" value="1"/>
</dbReference>
<protein>
    <submittedName>
        <fullName evidence="2">DUF1003 domain-containing protein</fullName>
    </submittedName>
</protein>
<sequence>MADQGTPPASHRHHPAVAREIARADDVQVRVADLITRFAGSMPFVYAHVAAFAVWMLLVERSPWPTLTLVVSLEAIFLSTFVMIGQNRQAAFQRAKADHDFLTQELELHGNTESMRVIERHVREIHESVTVAGPAATVS</sequence>
<keyword evidence="3" id="KW-1185">Reference proteome</keyword>
<reference evidence="2 3" key="1">
    <citation type="submission" date="2024-09" db="EMBL/GenBank/DDBJ databases">
        <authorList>
            <person name="Sun Q."/>
            <person name="Mori K."/>
        </authorList>
    </citation>
    <scope>NUCLEOTIDE SEQUENCE [LARGE SCALE GENOMIC DNA]</scope>
    <source>
        <strain evidence="2 3">JCM 9626</strain>
    </source>
</reference>
<accession>A0ABV5K670</accession>
<keyword evidence="1" id="KW-1133">Transmembrane helix</keyword>
<dbReference type="EMBL" id="JBHMDG010000004">
    <property type="protein sequence ID" value="MFB9312236.1"/>
    <property type="molecule type" value="Genomic_DNA"/>
</dbReference>
<evidence type="ECO:0000313" key="2">
    <source>
        <dbReference type="EMBL" id="MFB9312236.1"/>
    </source>
</evidence>
<gene>
    <name evidence="2" type="ORF">ACFFRI_04185</name>
</gene>
<name>A0ABV5K670_9ACTN</name>
<feature type="transmembrane region" description="Helical" evidence="1">
    <location>
        <begin position="38"/>
        <end position="58"/>
    </location>
</feature>
<keyword evidence="1" id="KW-0812">Transmembrane</keyword>
<comment type="caution">
    <text evidence="2">The sequence shown here is derived from an EMBL/GenBank/DDBJ whole genome shotgun (WGS) entry which is preliminary data.</text>
</comment>
<dbReference type="InterPro" id="IPR010406">
    <property type="entry name" value="DUF1003"/>
</dbReference>
<dbReference type="RefSeq" id="WP_140010507.1">
    <property type="nucleotide sequence ID" value="NZ_JBHMDG010000004.1"/>
</dbReference>
<dbReference type="Proteomes" id="UP001589750">
    <property type="component" value="Unassembled WGS sequence"/>
</dbReference>
<feature type="transmembrane region" description="Helical" evidence="1">
    <location>
        <begin position="64"/>
        <end position="84"/>
    </location>
</feature>
<keyword evidence="1" id="KW-0472">Membrane</keyword>
<organism evidence="2 3">
    <name type="scientific">Nocardioides plantarum</name>
    <dbReference type="NCBI Taxonomy" id="29299"/>
    <lineage>
        <taxon>Bacteria</taxon>
        <taxon>Bacillati</taxon>
        <taxon>Actinomycetota</taxon>
        <taxon>Actinomycetes</taxon>
        <taxon>Propionibacteriales</taxon>
        <taxon>Nocardioidaceae</taxon>
        <taxon>Nocardioides</taxon>
    </lineage>
</organism>